<comment type="caution">
    <text evidence="1">The sequence shown here is derived from an EMBL/GenBank/DDBJ whole genome shotgun (WGS) entry which is preliminary data.</text>
</comment>
<gene>
    <name evidence="1" type="ORF">J2S90_002519</name>
    <name evidence="2" type="ORF">J2S93_000119</name>
</gene>
<evidence type="ECO:0000313" key="3">
    <source>
        <dbReference type="Proteomes" id="UP001230951"/>
    </source>
</evidence>
<proteinExistence type="predicted"/>
<dbReference type="RefSeq" id="WP_306961645.1">
    <property type="nucleotide sequence ID" value="NZ_JAUSRG010000006.1"/>
</dbReference>
<organism evidence="1 4">
    <name type="scientific">Arthrobacter bambusae</name>
    <dbReference type="NCBI Taxonomy" id="1338426"/>
    <lineage>
        <taxon>Bacteria</taxon>
        <taxon>Bacillati</taxon>
        <taxon>Actinomycetota</taxon>
        <taxon>Actinomycetes</taxon>
        <taxon>Micrococcales</taxon>
        <taxon>Micrococcaceae</taxon>
        <taxon>Arthrobacter</taxon>
    </lineage>
</organism>
<dbReference type="EMBL" id="JAUSTF010000001">
    <property type="protein sequence ID" value="MDQ0178712.1"/>
    <property type="molecule type" value="Genomic_DNA"/>
</dbReference>
<sequence length="120" mass="12640">MEALTIKTPADVLSFIGHPWASGPRKALCAPLWTPTILAWTFRVDLPKHDGGERAYARTVAGYLANDTNATSARGGCRLPANRGDSPGSVITALCLASHNRVKATRSSRVAAGDLDAAAR</sequence>
<name>A0AAW8DG58_9MICC</name>
<dbReference type="EMBL" id="JAUSRG010000006">
    <property type="protein sequence ID" value="MDP9905548.1"/>
    <property type="molecule type" value="Genomic_DNA"/>
</dbReference>
<dbReference type="Proteomes" id="UP001242995">
    <property type="component" value="Unassembled WGS sequence"/>
</dbReference>
<accession>A0AAW8DG58</accession>
<dbReference type="Proteomes" id="UP001230951">
    <property type="component" value="Unassembled WGS sequence"/>
</dbReference>
<evidence type="ECO:0000313" key="1">
    <source>
        <dbReference type="EMBL" id="MDP9905548.1"/>
    </source>
</evidence>
<evidence type="ECO:0000313" key="4">
    <source>
        <dbReference type="Proteomes" id="UP001242995"/>
    </source>
</evidence>
<dbReference type="AlphaFoldDB" id="A0AAW8DG58"/>
<reference evidence="1 3" key="1">
    <citation type="submission" date="2023-07" db="EMBL/GenBank/DDBJ databases">
        <title>Sorghum-associated microbial communities from plants grown in Nebraska, USA.</title>
        <authorList>
            <person name="Schachtman D."/>
        </authorList>
    </citation>
    <scope>NUCLEOTIDE SEQUENCE</scope>
    <source>
        <strain evidence="1">DS1006</strain>
        <strain evidence="2 3">DS1016</strain>
    </source>
</reference>
<protein>
    <submittedName>
        <fullName evidence="1">Uncharacterized protein</fullName>
    </submittedName>
</protein>
<evidence type="ECO:0000313" key="2">
    <source>
        <dbReference type="EMBL" id="MDQ0178712.1"/>
    </source>
</evidence>
<keyword evidence="3" id="KW-1185">Reference proteome</keyword>